<reference evidence="2 3" key="1">
    <citation type="submission" date="2020-07" db="EMBL/GenBank/DDBJ databases">
        <title>Draft genome sequence of violacein-producing bacteria and related species.</title>
        <authorList>
            <person name="Wilson H.S."/>
            <person name="De Leon M.E."/>
        </authorList>
    </citation>
    <scope>NUCLEOTIDE SEQUENCE [LARGE SCALE GENOMIC DNA]</scope>
    <source>
        <strain evidence="2 3">HSC-21Su07</strain>
    </source>
</reference>
<keyword evidence="3" id="KW-1185">Reference proteome</keyword>
<evidence type="ECO:0000313" key="2">
    <source>
        <dbReference type="EMBL" id="MBA4710509.1"/>
    </source>
</evidence>
<feature type="domain" description="DUF4224" evidence="1">
    <location>
        <begin position="6"/>
        <end position="45"/>
    </location>
</feature>
<protein>
    <submittedName>
        <fullName evidence="2">DUF4224 domain-containing protein</fullName>
    </submittedName>
</protein>
<proteinExistence type="predicted"/>
<evidence type="ECO:0000259" key="1">
    <source>
        <dbReference type="Pfam" id="PF13986"/>
    </source>
</evidence>
<evidence type="ECO:0000313" key="3">
    <source>
        <dbReference type="Proteomes" id="UP000545606"/>
    </source>
</evidence>
<dbReference type="Proteomes" id="UP000545606">
    <property type="component" value="Unassembled WGS sequence"/>
</dbReference>
<dbReference type="EMBL" id="JACERN010000042">
    <property type="protein sequence ID" value="MBA4710509.1"/>
    <property type="molecule type" value="Genomic_DNA"/>
</dbReference>
<name>A0A838YDB6_9NEIS</name>
<dbReference type="RefSeq" id="WP_181837384.1">
    <property type="nucleotide sequence ID" value="NZ_JACERN010000042.1"/>
</dbReference>
<gene>
    <name evidence="2" type="ORF">H2Z84_19215</name>
</gene>
<comment type="caution">
    <text evidence="2">The sequence shown here is derived from an EMBL/GenBank/DDBJ whole genome shotgun (WGS) entry which is preliminary data.</text>
</comment>
<accession>A0A838YDB6</accession>
<dbReference type="InterPro" id="IPR025319">
    <property type="entry name" value="DUF4224"/>
</dbReference>
<sequence>MDDTVLTPAELQELSGYKKAYRIRSWLDSNCIKYICNGRGWPLVSKAVMRLALGETTMEAPPRVERSINLQNLNKAASSRR</sequence>
<dbReference type="AlphaFoldDB" id="A0A838YDB6"/>
<organism evidence="2 3">
    <name type="scientific">Aquitalea aquatica</name>
    <dbReference type="NCBI Taxonomy" id="3044273"/>
    <lineage>
        <taxon>Bacteria</taxon>
        <taxon>Pseudomonadati</taxon>
        <taxon>Pseudomonadota</taxon>
        <taxon>Betaproteobacteria</taxon>
        <taxon>Neisseriales</taxon>
        <taxon>Chromobacteriaceae</taxon>
        <taxon>Aquitalea</taxon>
    </lineage>
</organism>
<dbReference type="Pfam" id="PF13986">
    <property type="entry name" value="DUF4224"/>
    <property type="match status" value="1"/>
</dbReference>